<dbReference type="EMBL" id="HBIZ01058145">
    <property type="protein sequence ID" value="CAE0783876.1"/>
    <property type="molecule type" value="Transcribed_RNA"/>
</dbReference>
<name>A0A7S4C1B8_CHRCT</name>
<proteinExistence type="predicted"/>
<evidence type="ECO:0000313" key="1">
    <source>
        <dbReference type="EMBL" id="CAE0783876.1"/>
    </source>
</evidence>
<accession>A0A7S4C1B8</accession>
<gene>
    <name evidence="1" type="ORF">PCAR00345_LOCUS36580</name>
</gene>
<reference evidence="1" key="1">
    <citation type="submission" date="2021-01" db="EMBL/GenBank/DDBJ databases">
        <authorList>
            <person name="Corre E."/>
            <person name="Pelletier E."/>
            <person name="Niang G."/>
            <person name="Scheremetjew M."/>
            <person name="Finn R."/>
            <person name="Kale V."/>
            <person name="Holt S."/>
            <person name="Cochrane G."/>
            <person name="Meng A."/>
            <person name="Brown T."/>
            <person name="Cohen L."/>
        </authorList>
    </citation>
    <scope>NUCLEOTIDE SEQUENCE</scope>
    <source>
        <strain evidence="1">CCMP645</strain>
    </source>
</reference>
<organism evidence="1">
    <name type="scientific">Chrysotila carterae</name>
    <name type="common">Marine alga</name>
    <name type="synonym">Syracosphaera carterae</name>
    <dbReference type="NCBI Taxonomy" id="13221"/>
    <lineage>
        <taxon>Eukaryota</taxon>
        <taxon>Haptista</taxon>
        <taxon>Haptophyta</taxon>
        <taxon>Prymnesiophyceae</taxon>
        <taxon>Isochrysidales</taxon>
        <taxon>Isochrysidaceae</taxon>
        <taxon>Chrysotila</taxon>
    </lineage>
</organism>
<dbReference type="AlphaFoldDB" id="A0A7S4C1B8"/>
<sequence length="101" mass="10647">MRDLDQGSAFYVIATSWNISSSLIRSARCAALTWSTSTPSAAAITSADALGRRRTARADDSDGTIVAKSPRTKVRSAANFAHSVSSTLSSSARIRRSTGKP</sequence>
<protein>
    <submittedName>
        <fullName evidence="1">Uncharacterized protein</fullName>
    </submittedName>
</protein>